<comment type="catalytic activity">
    <reaction evidence="1">
        <text>Hydrolysis of terminal, non-reducing beta-D-glucosyl residues with release of beta-D-glucose.</text>
        <dbReference type="EC" id="3.2.1.21"/>
    </reaction>
</comment>
<keyword evidence="13" id="KW-1185">Reference proteome</keyword>
<feature type="non-terminal residue" evidence="12">
    <location>
        <position position="591"/>
    </location>
</feature>
<evidence type="ECO:0000256" key="9">
    <source>
        <dbReference type="ARBA" id="ARBA00023326"/>
    </source>
</evidence>
<evidence type="ECO:0000259" key="11">
    <source>
        <dbReference type="Pfam" id="PF01915"/>
    </source>
</evidence>
<evidence type="ECO:0000313" key="13">
    <source>
        <dbReference type="Proteomes" id="UP000729357"/>
    </source>
</evidence>
<evidence type="ECO:0000256" key="5">
    <source>
        <dbReference type="ARBA" id="ARBA00022801"/>
    </source>
</evidence>
<proteinExistence type="inferred from homology"/>
<sequence length="591" mass="65206">MERITPRYKDKNVSIDERVADLLSRMTIEEKVGQMFHSIVFLGKDGKLAPANPMFTIPGAEELISERHLTHLNLIGPVDDAFKLAEWHNLLQSHAASTRLGIPITLSTDPRSHFAENLGTGSRAGSFSQWPETLGFAALRSPELVEQFANIARQEYLASGMRLVLGPQVDLATEYRWSRISGTFGEESKLSSELGAAYIRGFRGQSELGPPSVSCVGKHFPGGGPQKDGEDPHFTYGREQVYPGGNFDYHLEPFEELIRNGVSQMMPYYGMPVGLDYEEVGFSYNKEIISGLLQKKLNFGGIVLSDWQVITNKTFMGDKMVGRAWGVEHLDGLARVEKLLDAGVDQIGGESCTELLLQLVHDGRVSEARLDHSVKKILREKFALGLFDNAFVDPETAARVIGKSEFRRAGEDVQRRSYTLLSNQHGILPLSSSKVKAYVEGIDKDSLASYGVEVVGSPAEADLTLLRLKAPYEVRPGNFEQHFHAGSLEYPDAELQRLLQVLQESKASVVDVYLDRPVVLTEIAAAATALCVNYGASDAAFLDVITVNAAPEGKLPFDLPRSMSAVVASRTDVPFDTENPLFRFGHGLRYR</sequence>
<keyword evidence="7" id="KW-0119">Carbohydrate metabolism</keyword>
<dbReference type="SUPFAM" id="SSF51445">
    <property type="entry name" value="(Trans)glycosidases"/>
    <property type="match status" value="1"/>
</dbReference>
<dbReference type="InterPro" id="IPR036962">
    <property type="entry name" value="Glyco_hydro_3_N_sf"/>
</dbReference>
<keyword evidence="4" id="KW-0732">Signal</keyword>
<dbReference type="SUPFAM" id="SSF52279">
    <property type="entry name" value="Beta-D-glucan exohydrolase, C-terminal domain"/>
    <property type="match status" value="1"/>
</dbReference>
<gene>
    <name evidence="12" type="ORF">KCU98_g1249</name>
</gene>
<dbReference type="Gene3D" id="3.20.20.300">
    <property type="entry name" value="Glycoside hydrolase, family 3, N-terminal domain"/>
    <property type="match status" value="1"/>
</dbReference>
<dbReference type="InterPro" id="IPR017853">
    <property type="entry name" value="GH"/>
</dbReference>
<dbReference type="InterPro" id="IPR002772">
    <property type="entry name" value="Glyco_hydro_3_C"/>
</dbReference>
<reference evidence="12" key="1">
    <citation type="journal article" date="2021" name="J Fungi (Basel)">
        <title>Virulence traits and population genomics of the black yeast Aureobasidium melanogenum.</title>
        <authorList>
            <person name="Cernosa A."/>
            <person name="Sun X."/>
            <person name="Gostincar C."/>
            <person name="Fang C."/>
            <person name="Gunde-Cimerman N."/>
            <person name="Song Z."/>
        </authorList>
    </citation>
    <scope>NUCLEOTIDE SEQUENCE</scope>
    <source>
        <strain evidence="12">EXF-9298</strain>
    </source>
</reference>
<dbReference type="EMBL" id="JAHFXS010000038">
    <property type="protein sequence ID" value="KAG9990276.1"/>
    <property type="molecule type" value="Genomic_DNA"/>
</dbReference>
<accession>A0A9P8G3S8</accession>
<evidence type="ECO:0000259" key="10">
    <source>
        <dbReference type="Pfam" id="PF00933"/>
    </source>
</evidence>
<dbReference type="Proteomes" id="UP000729357">
    <property type="component" value="Unassembled WGS sequence"/>
</dbReference>
<evidence type="ECO:0000256" key="7">
    <source>
        <dbReference type="ARBA" id="ARBA00023277"/>
    </source>
</evidence>
<reference evidence="12" key="2">
    <citation type="submission" date="2021-08" db="EMBL/GenBank/DDBJ databases">
        <authorList>
            <person name="Gostincar C."/>
            <person name="Sun X."/>
            <person name="Song Z."/>
            <person name="Gunde-Cimerman N."/>
        </authorList>
    </citation>
    <scope>NUCLEOTIDE SEQUENCE</scope>
    <source>
        <strain evidence="12">EXF-9298</strain>
    </source>
</reference>
<keyword evidence="8" id="KW-0326">Glycosidase</keyword>
<evidence type="ECO:0000256" key="3">
    <source>
        <dbReference type="ARBA" id="ARBA00012744"/>
    </source>
</evidence>
<evidence type="ECO:0000256" key="8">
    <source>
        <dbReference type="ARBA" id="ARBA00023295"/>
    </source>
</evidence>
<dbReference type="PRINTS" id="PR00133">
    <property type="entry name" value="GLHYDRLASE3"/>
</dbReference>
<evidence type="ECO:0000256" key="6">
    <source>
        <dbReference type="ARBA" id="ARBA00023180"/>
    </source>
</evidence>
<dbReference type="Gene3D" id="3.40.50.1700">
    <property type="entry name" value="Glycoside hydrolase family 3 C-terminal domain"/>
    <property type="match status" value="1"/>
</dbReference>
<protein>
    <recommendedName>
        <fullName evidence="3">beta-glucosidase</fullName>
        <ecNumber evidence="3">3.2.1.21</ecNumber>
    </recommendedName>
</protein>
<feature type="domain" description="Glycoside hydrolase family 3 N-terminal" evidence="10">
    <location>
        <begin position="27"/>
        <end position="379"/>
    </location>
</feature>
<dbReference type="Pfam" id="PF01915">
    <property type="entry name" value="Glyco_hydro_3_C"/>
    <property type="match status" value="1"/>
</dbReference>
<evidence type="ECO:0000256" key="2">
    <source>
        <dbReference type="ARBA" id="ARBA00005336"/>
    </source>
</evidence>
<feature type="domain" description="Glycoside hydrolase family 3 C-terminal" evidence="11">
    <location>
        <begin position="484"/>
        <end position="590"/>
    </location>
</feature>
<comment type="similarity">
    <text evidence="2">Belongs to the glycosyl hydrolase 3 family.</text>
</comment>
<dbReference type="GO" id="GO:0009251">
    <property type="term" value="P:glucan catabolic process"/>
    <property type="evidence" value="ECO:0007669"/>
    <property type="project" value="TreeGrafter"/>
</dbReference>
<keyword evidence="6" id="KW-0325">Glycoprotein</keyword>
<dbReference type="InterPro" id="IPR036881">
    <property type="entry name" value="Glyco_hydro_3_C_sf"/>
</dbReference>
<dbReference type="GO" id="GO:0008422">
    <property type="term" value="F:beta-glucosidase activity"/>
    <property type="evidence" value="ECO:0007669"/>
    <property type="project" value="UniProtKB-EC"/>
</dbReference>
<evidence type="ECO:0000313" key="12">
    <source>
        <dbReference type="EMBL" id="KAG9990276.1"/>
    </source>
</evidence>
<organism evidence="12 13">
    <name type="scientific">Aureobasidium melanogenum</name>
    <name type="common">Aureobasidium pullulans var. melanogenum</name>
    <dbReference type="NCBI Taxonomy" id="46634"/>
    <lineage>
        <taxon>Eukaryota</taxon>
        <taxon>Fungi</taxon>
        <taxon>Dikarya</taxon>
        <taxon>Ascomycota</taxon>
        <taxon>Pezizomycotina</taxon>
        <taxon>Dothideomycetes</taxon>
        <taxon>Dothideomycetidae</taxon>
        <taxon>Dothideales</taxon>
        <taxon>Saccotheciaceae</taxon>
        <taxon>Aureobasidium</taxon>
    </lineage>
</organism>
<keyword evidence="5 12" id="KW-0378">Hydrolase</keyword>
<evidence type="ECO:0000256" key="1">
    <source>
        <dbReference type="ARBA" id="ARBA00000448"/>
    </source>
</evidence>
<dbReference type="InterPro" id="IPR051915">
    <property type="entry name" value="Cellulose_Degrad_GH3"/>
</dbReference>
<keyword evidence="9" id="KW-0624">Polysaccharide degradation</keyword>
<comment type="caution">
    <text evidence="12">The sequence shown here is derived from an EMBL/GenBank/DDBJ whole genome shotgun (WGS) entry which is preliminary data.</text>
</comment>
<dbReference type="InterPro" id="IPR001764">
    <property type="entry name" value="Glyco_hydro_3_N"/>
</dbReference>
<dbReference type="PANTHER" id="PTHR30620">
    <property type="entry name" value="PERIPLASMIC BETA-GLUCOSIDASE-RELATED"/>
    <property type="match status" value="1"/>
</dbReference>
<dbReference type="EC" id="3.2.1.21" evidence="3"/>
<dbReference type="Pfam" id="PF00933">
    <property type="entry name" value="Glyco_hydro_3"/>
    <property type="match status" value="1"/>
</dbReference>
<evidence type="ECO:0000256" key="4">
    <source>
        <dbReference type="ARBA" id="ARBA00022729"/>
    </source>
</evidence>
<name>A0A9P8G3S8_AURME</name>
<dbReference type="PANTHER" id="PTHR30620:SF16">
    <property type="entry name" value="LYSOSOMAL BETA GLUCOSIDASE"/>
    <property type="match status" value="1"/>
</dbReference>
<dbReference type="AlphaFoldDB" id="A0A9P8G3S8"/>